<evidence type="ECO:0008006" key="5">
    <source>
        <dbReference type="Google" id="ProtNLM"/>
    </source>
</evidence>
<comment type="caution">
    <text evidence="3">The sequence shown here is derived from an EMBL/GenBank/DDBJ whole genome shotgun (WGS) entry which is preliminary data.</text>
</comment>
<keyword evidence="4" id="KW-1185">Reference proteome</keyword>
<sequence length="252" mass="29160">MGMTEEFIKQGFWNTTQFNRINQDSITDIEEYNDSDKLSLFITQLSDRSAYQQNKLVDKWCSKLPELDKVKYLWLPSRVNQKIFNAICNMPNLEGLWIKWSGIKSIDELINLKKLKHLHLGSSSQINDIGMLSSLPSLKTLHMEQLNKISDFRCIGKLTQLIGLGIDGSIWTPQKIDSLEFIKQISGLRYFTMTNSRLKSKSFEPLLALKLLVRFNSSWNYPESEFSILQTHPSLKYGNIETSWKELKSGLE</sequence>
<dbReference type="InterPro" id="IPR025875">
    <property type="entry name" value="Leu-rich_rpt_4"/>
</dbReference>
<dbReference type="EMBL" id="LCTZ01000002">
    <property type="protein sequence ID" value="KQC30628.1"/>
    <property type="molecule type" value="Genomic_DNA"/>
</dbReference>
<organism evidence="3 4">
    <name type="scientific">Flagellimonas eckloniae</name>
    <dbReference type="NCBI Taxonomy" id="346185"/>
    <lineage>
        <taxon>Bacteria</taxon>
        <taxon>Pseudomonadati</taxon>
        <taxon>Bacteroidota</taxon>
        <taxon>Flavobacteriia</taxon>
        <taxon>Flavobacteriales</taxon>
        <taxon>Flavobacteriaceae</taxon>
        <taxon>Flagellimonas</taxon>
    </lineage>
</organism>
<evidence type="ECO:0000313" key="3">
    <source>
        <dbReference type="EMBL" id="KQC30628.1"/>
    </source>
</evidence>
<accession>A0A0Q0WYU3</accession>
<dbReference type="Proteomes" id="UP000050827">
    <property type="component" value="Unassembled WGS sequence"/>
</dbReference>
<evidence type="ECO:0000256" key="1">
    <source>
        <dbReference type="ARBA" id="ARBA00022614"/>
    </source>
</evidence>
<evidence type="ECO:0000256" key="2">
    <source>
        <dbReference type="ARBA" id="ARBA00022737"/>
    </source>
</evidence>
<keyword evidence="1" id="KW-0433">Leucine-rich repeat</keyword>
<gene>
    <name evidence="3" type="ORF">AAY42_12640</name>
</gene>
<dbReference type="SUPFAM" id="SSF52058">
    <property type="entry name" value="L domain-like"/>
    <property type="match status" value="1"/>
</dbReference>
<dbReference type="AlphaFoldDB" id="A0A0Q0WYU3"/>
<keyword evidence="2" id="KW-0677">Repeat</keyword>
<protein>
    <recommendedName>
        <fullName evidence="5">Internalin</fullName>
    </recommendedName>
</protein>
<dbReference type="Pfam" id="PF12799">
    <property type="entry name" value="LRR_4"/>
    <property type="match status" value="1"/>
</dbReference>
<dbReference type="STRING" id="346185.AAY42_12640"/>
<name>A0A0Q0WYU3_9FLAO</name>
<proteinExistence type="predicted"/>
<reference evidence="3 4" key="1">
    <citation type="submission" date="2015-04" db="EMBL/GenBank/DDBJ databases">
        <title>Complete genome of flavobacterium.</title>
        <authorList>
            <person name="Kwon Y.M."/>
            <person name="Kim S.-J."/>
        </authorList>
    </citation>
    <scope>NUCLEOTIDE SEQUENCE [LARGE SCALE GENOMIC DNA]</scope>
    <source>
        <strain evidence="3 4">DK169</strain>
    </source>
</reference>
<dbReference type="Gene3D" id="3.80.10.10">
    <property type="entry name" value="Ribonuclease Inhibitor"/>
    <property type="match status" value="1"/>
</dbReference>
<dbReference type="InterPro" id="IPR032675">
    <property type="entry name" value="LRR_dom_sf"/>
</dbReference>
<evidence type="ECO:0000313" key="4">
    <source>
        <dbReference type="Proteomes" id="UP000050827"/>
    </source>
</evidence>